<dbReference type="SUPFAM" id="SSF143631">
    <property type="entry name" value="ApbE-like"/>
    <property type="match status" value="1"/>
</dbReference>
<dbReference type="OrthoDB" id="9778595at2"/>
<evidence type="ECO:0000256" key="7">
    <source>
        <dbReference type="ARBA" id="ARBA00022842"/>
    </source>
</evidence>
<dbReference type="InterPro" id="IPR006311">
    <property type="entry name" value="TAT_signal"/>
</dbReference>
<evidence type="ECO:0000256" key="8">
    <source>
        <dbReference type="ARBA" id="ARBA00031306"/>
    </source>
</evidence>
<keyword evidence="14" id="KW-1185">Reference proteome</keyword>
<evidence type="ECO:0000256" key="12">
    <source>
        <dbReference type="SAM" id="SignalP"/>
    </source>
</evidence>
<dbReference type="InterPro" id="IPR024932">
    <property type="entry name" value="ApbE"/>
</dbReference>
<dbReference type="PROSITE" id="PS51318">
    <property type="entry name" value="TAT"/>
    <property type="match status" value="1"/>
</dbReference>
<evidence type="ECO:0000256" key="10">
    <source>
        <dbReference type="PIRNR" id="PIRNR006268"/>
    </source>
</evidence>
<keyword evidence="5 10" id="KW-0479">Metal-binding</keyword>
<comment type="catalytic activity">
    <reaction evidence="9 10">
        <text>L-threonyl-[protein] + FAD = FMN-L-threonyl-[protein] + AMP + H(+)</text>
        <dbReference type="Rhea" id="RHEA:36847"/>
        <dbReference type="Rhea" id="RHEA-COMP:11060"/>
        <dbReference type="Rhea" id="RHEA-COMP:11061"/>
        <dbReference type="ChEBI" id="CHEBI:15378"/>
        <dbReference type="ChEBI" id="CHEBI:30013"/>
        <dbReference type="ChEBI" id="CHEBI:57692"/>
        <dbReference type="ChEBI" id="CHEBI:74257"/>
        <dbReference type="ChEBI" id="CHEBI:456215"/>
        <dbReference type="EC" id="2.7.1.180"/>
    </reaction>
</comment>
<dbReference type="GO" id="GO:0046872">
    <property type="term" value="F:metal ion binding"/>
    <property type="evidence" value="ECO:0007669"/>
    <property type="project" value="UniProtKB-UniRule"/>
</dbReference>
<evidence type="ECO:0000256" key="1">
    <source>
        <dbReference type="ARBA" id="ARBA00011955"/>
    </source>
</evidence>
<dbReference type="PANTHER" id="PTHR30040:SF2">
    <property type="entry name" value="FAD:PROTEIN FMN TRANSFERASE"/>
    <property type="match status" value="1"/>
</dbReference>
<keyword evidence="3 10" id="KW-0285">Flavoprotein</keyword>
<keyword evidence="13" id="KW-0449">Lipoprotein</keyword>
<protein>
    <recommendedName>
        <fullName evidence="2 10">FAD:protein FMN transferase</fullName>
        <ecNumber evidence="1 10">2.7.1.180</ecNumber>
    </recommendedName>
    <alternativeName>
        <fullName evidence="8 10">Flavin transferase</fullName>
    </alternativeName>
</protein>
<keyword evidence="4 10" id="KW-0808">Transferase</keyword>
<evidence type="ECO:0000313" key="14">
    <source>
        <dbReference type="Proteomes" id="UP000190092"/>
    </source>
</evidence>
<evidence type="ECO:0000256" key="2">
    <source>
        <dbReference type="ARBA" id="ARBA00016337"/>
    </source>
</evidence>
<name>A0A1T4SVV6_9HYPH</name>
<dbReference type="InterPro" id="IPR003374">
    <property type="entry name" value="ApbE-like_sf"/>
</dbReference>
<dbReference type="GO" id="GO:0016740">
    <property type="term" value="F:transferase activity"/>
    <property type="evidence" value="ECO:0007669"/>
    <property type="project" value="UniProtKB-UniRule"/>
</dbReference>
<dbReference type="Pfam" id="PF02424">
    <property type="entry name" value="ApbE"/>
    <property type="match status" value="1"/>
</dbReference>
<gene>
    <name evidence="13" type="ORF">SAMN02745126_05150</name>
</gene>
<dbReference type="Gene3D" id="3.10.520.10">
    <property type="entry name" value="ApbE-like domains"/>
    <property type="match status" value="1"/>
</dbReference>
<organism evidence="13 14">
    <name type="scientific">Enhydrobacter aerosaccus</name>
    <dbReference type="NCBI Taxonomy" id="225324"/>
    <lineage>
        <taxon>Bacteria</taxon>
        <taxon>Pseudomonadati</taxon>
        <taxon>Pseudomonadota</taxon>
        <taxon>Alphaproteobacteria</taxon>
        <taxon>Hyphomicrobiales</taxon>
        <taxon>Enhydrobacter</taxon>
    </lineage>
</organism>
<feature type="binding site" evidence="11">
    <location>
        <position position="299"/>
    </location>
    <ligand>
        <name>Mg(2+)</name>
        <dbReference type="ChEBI" id="CHEBI:18420"/>
    </ligand>
</feature>
<reference evidence="14" key="1">
    <citation type="submission" date="2017-02" db="EMBL/GenBank/DDBJ databases">
        <authorList>
            <person name="Varghese N."/>
            <person name="Submissions S."/>
        </authorList>
    </citation>
    <scope>NUCLEOTIDE SEQUENCE [LARGE SCALE GENOMIC DNA]</scope>
    <source>
        <strain evidence="14">ATCC 27094</strain>
    </source>
</reference>
<dbReference type="RefSeq" id="WP_085936891.1">
    <property type="nucleotide sequence ID" value="NZ_FUWJ01000010.1"/>
</dbReference>
<dbReference type="EC" id="2.7.1.180" evidence="1 10"/>
<feature type="signal peptide" evidence="12">
    <location>
        <begin position="1"/>
        <end position="30"/>
    </location>
</feature>
<keyword evidence="7 10" id="KW-0460">Magnesium</keyword>
<sequence length="332" mass="35650">MTFRLPRPGRRRFLQISASLATMGLPAAQAAPQDQEDLHHWQGIALGADASLTLYHPDRAAADNLIATCLAEVARLEKVFSLYRPDSAISRLNRDGHLDAPPLELVELLSLSRQIGDATVGAFDPTVQPLWDLYARHFAAPDANPAGPSRESIRAVRERVGLSAIDVGASEIRFGKPEMAITLNGIAQGYITDRIVELLKANGMTHALADMGEVRALGTRPDGTPWSVGLEDAALPGHIASTIPLADRAVSTSGGYGLHFDGAERFNHIFDPHTGETSDSFLAVSVVARSAALADGLSTAFSVMSLPDMRTTARRFDLQVHVTALDGSRFML</sequence>
<dbReference type="EMBL" id="FUWJ01000010">
    <property type="protein sequence ID" value="SKA32031.1"/>
    <property type="molecule type" value="Genomic_DNA"/>
</dbReference>
<evidence type="ECO:0000256" key="11">
    <source>
        <dbReference type="PIRSR" id="PIRSR006268-2"/>
    </source>
</evidence>
<dbReference type="PIRSF" id="PIRSF006268">
    <property type="entry name" value="ApbE"/>
    <property type="match status" value="1"/>
</dbReference>
<dbReference type="Proteomes" id="UP000190092">
    <property type="component" value="Unassembled WGS sequence"/>
</dbReference>
<feature type="binding site" evidence="11">
    <location>
        <position position="185"/>
    </location>
    <ligand>
        <name>Mg(2+)</name>
        <dbReference type="ChEBI" id="CHEBI:18420"/>
    </ligand>
</feature>
<evidence type="ECO:0000256" key="9">
    <source>
        <dbReference type="ARBA" id="ARBA00048540"/>
    </source>
</evidence>
<keyword evidence="12" id="KW-0732">Signal</keyword>
<evidence type="ECO:0000256" key="6">
    <source>
        <dbReference type="ARBA" id="ARBA00022827"/>
    </source>
</evidence>
<evidence type="ECO:0000256" key="5">
    <source>
        <dbReference type="ARBA" id="ARBA00022723"/>
    </source>
</evidence>
<comment type="cofactor">
    <cofactor evidence="11">
        <name>Mg(2+)</name>
        <dbReference type="ChEBI" id="CHEBI:18420"/>
    </cofactor>
    <cofactor evidence="11">
        <name>Mn(2+)</name>
        <dbReference type="ChEBI" id="CHEBI:29035"/>
    </cofactor>
    <text evidence="11">Magnesium. Can also use manganese.</text>
</comment>
<keyword evidence="6 10" id="KW-0274">FAD</keyword>
<feature type="binding site" evidence="11">
    <location>
        <position position="295"/>
    </location>
    <ligand>
        <name>Mg(2+)</name>
        <dbReference type="ChEBI" id="CHEBI:18420"/>
    </ligand>
</feature>
<feature type="chain" id="PRO_5039913769" description="FAD:protein FMN transferase" evidence="12">
    <location>
        <begin position="31"/>
        <end position="332"/>
    </location>
</feature>
<dbReference type="AlphaFoldDB" id="A0A1T4SVV6"/>
<evidence type="ECO:0000313" key="13">
    <source>
        <dbReference type="EMBL" id="SKA32031.1"/>
    </source>
</evidence>
<comment type="similarity">
    <text evidence="10">Belongs to the ApbE family.</text>
</comment>
<evidence type="ECO:0000256" key="4">
    <source>
        <dbReference type="ARBA" id="ARBA00022679"/>
    </source>
</evidence>
<evidence type="ECO:0000256" key="3">
    <source>
        <dbReference type="ARBA" id="ARBA00022630"/>
    </source>
</evidence>
<accession>A0A1T4SVV6</accession>
<proteinExistence type="inferred from homology"/>
<dbReference type="PANTHER" id="PTHR30040">
    <property type="entry name" value="THIAMINE BIOSYNTHESIS LIPOPROTEIN APBE"/>
    <property type="match status" value="1"/>
</dbReference>
<dbReference type="STRING" id="225324.SAMN02745126_05150"/>